<comment type="caution">
    <text evidence="2">The sequence shown here is derived from an EMBL/GenBank/DDBJ whole genome shotgun (WGS) entry which is preliminary data.</text>
</comment>
<keyword evidence="3" id="KW-1185">Reference proteome</keyword>
<evidence type="ECO:0000259" key="1">
    <source>
        <dbReference type="SMART" id="SM00953"/>
    </source>
</evidence>
<proteinExistence type="predicted"/>
<accession>A0A558B576</accession>
<gene>
    <name evidence="2" type="ORF">FNH05_28145</name>
</gene>
<reference evidence="2 3" key="2">
    <citation type="submission" date="2019-08" db="EMBL/GenBank/DDBJ databases">
        <title>Amycolatopsis acidicola sp. nov., isolated from peat swamp forest soil.</title>
        <authorList>
            <person name="Srisuk N."/>
        </authorList>
    </citation>
    <scope>NUCLEOTIDE SEQUENCE [LARGE SCALE GENOMIC DNA]</scope>
    <source>
        <strain evidence="2 3">TBRC 6029</strain>
    </source>
</reference>
<protein>
    <recommendedName>
        <fullName evidence="1">RES domain-containing protein</fullName>
    </recommendedName>
</protein>
<dbReference type="SMART" id="SM00953">
    <property type="entry name" value="RES"/>
    <property type="match status" value="1"/>
</dbReference>
<reference evidence="2 3" key="1">
    <citation type="submission" date="2019-07" db="EMBL/GenBank/DDBJ databases">
        <authorList>
            <person name="Duangmal K."/>
            <person name="Teo W.F.A."/>
        </authorList>
    </citation>
    <scope>NUCLEOTIDE SEQUENCE [LARGE SCALE GENOMIC DNA]</scope>
    <source>
        <strain evidence="2 3">TBRC 6029</strain>
    </source>
</reference>
<dbReference type="OrthoDB" id="4258344at2"/>
<dbReference type="EMBL" id="VJWX01000385">
    <property type="protein sequence ID" value="TVT31675.1"/>
    <property type="molecule type" value="Genomic_DNA"/>
</dbReference>
<evidence type="ECO:0000313" key="3">
    <source>
        <dbReference type="Proteomes" id="UP000320011"/>
    </source>
</evidence>
<name>A0A558B576_9PSEU</name>
<dbReference type="Proteomes" id="UP000320011">
    <property type="component" value="Unassembled WGS sequence"/>
</dbReference>
<dbReference type="AlphaFoldDB" id="A0A558B576"/>
<feature type="domain" description="RES" evidence="1">
    <location>
        <begin position="38"/>
        <end position="184"/>
    </location>
</feature>
<dbReference type="Pfam" id="PF08808">
    <property type="entry name" value="RES"/>
    <property type="match status" value="1"/>
</dbReference>
<evidence type="ECO:0000313" key="2">
    <source>
        <dbReference type="EMBL" id="TVT31675.1"/>
    </source>
</evidence>
<dbReference type="InterPro" id="IPR014914">
    <property type="entry name" value="RES_dom"/>
</dbReference>
<sequence>MPDYDPPAEFDGTPHRFLLPPDSLLWHVHPKTRKATEFTPYRPGRRHAGRFDGTEEDPYPAYNAARSAPAALADVLLGSIPSPAKGFRTLRRVGVTGLRLSLVLTAVELSLVTLCDATDLNAVAQDVWLIRAEDSDLPRVRRWASWVRKQAPWAEGFLWPPKRDPGRHCVVLFGDRCDSGVFQPNAKHEVDLDDEFGAAYLNGMLAEYRVWIAPPRP</sequence>
<organism evidence="2 3">
    <name type="scientific">Amycolatopsis rhizosphaerae</name>
    <dbReference type="NCBI Taxonomy" id="2053003"/>
    <lineage>
        <taxon>Bacteria</taxon>
        <taxon>Bacillati</taxon>
        <taxon>Actinomycetota</taxon>
        <taxon>Actinomycetes</taxon>
        <taxon>Pseudonocardiales</taxon>
        <taxon>Pseudonocardiaceae</taxon>
        <taxon>Amycolatopsis</taxon>
    </lineage>
</organism>
<dbReference type="RefSeq" id="WP_144591873.1">
    <property type="nucleotide sequence ID" value="NZ_VJWX01000385.1"/>
</dbReference>